<dbReference type="GO" id="GO:0005886">
    <property type="term" value="C:plasma membrane"/>
    <property type="evidence" value="ECO:0007669"/>
    <property type="project" value="UniProtKB-UniRule"/>
</dbReference>
<dbReference type="GO" id="GO:0006820">
    <property type="term" value="P:monoatomic anion transport"/>
    <property type="evidence" value="ECO:0007669"/>
    <property type="project" value="TreeGrafter"/>
</dbReference>
<evidence type="ECO:0000256" key="6">
    <source>
        <dbReference type="ARBA" id="ARBA00023136"/>
    </source>
</evidence>
<feature type="region of interest" description="Disordered" evidence="8">
    <location>
        <begin position="1"/>
        <end position="114"/>
    </location>
</feature>
<feature type="transmembrane region" description="Helical" evidence="9">
    <location>
        <begin position="125"/>
        <end position="148"/>
    </location>
</feature>
<name>A0A8B7C4E7_PHODC</name>
<feature type="domain" description="Mechanosensitive ion channel MscS" evidence="10">
    <location>
        <begin position="546"/>
        <end position="602"/>
    </location>
</feature>
<evidence type="ECO:0000256" key="2">
    <source>
        <dbReference type="ARBA" id="ARBA00008017"/>
    </source>
</evidence>
<dbReference type="FunFam" id="2.30.30.60:FF:000003">
    <property type="entry name" value="Predicted mechanosensitive ion channel"/>
    <property type="match status" value="1"/>
</dbReference>
<keyword evidence="6 7" id="KW-0472">Membrane</keyword>
<feature type="region of interest" description="Disordered" evidence="8">
    <location>
        <begin position="297"/>
        <end position="325"/>
    </location>
</feature>
<evidence type="ECO:0000256" key="9">
    <source>
        <dbReference type="SAM" id="Phobius"/>
    </source>
</evidence>
<feature type="transmembrane region" description="Helical" evidence="9">
    <location>
        <begin position="241"/>
        <end position="262"/>
    </location>
</feature>
<comment type="similarity">
    <text evidence="2 7">Belongs to the MscS (TC 1.A.23) family.</text>
</comment>
<dbReference type="GeneID" id="103708329"/>
<accession>A0A8B7C4E7</accession>
<evidence type="ECO:0000313" key="11">
    <source>
        <dbReference type="Proteomes" id="UP000228380"/>
    </source>
</evidence>
<feature type="compositionally biased region" description="Acidic residues" evidence="8">
    <location>
        <begin position="93"/>
        <end position="112"/>
    </location>
</feature>
<dbReference type="InterPro" id="IPR010920">
    <property type="entry name" value="LSM_dom_sf"/>
</dbReference>
<evidence type="ECO:0000256" key="4">
    <source>
        <dbReference type="ARBA" id="ARBA00022692"/>
    </source>
</evidence>
<dbReference type="PIRSF" id="PIRSF017209">
    <property type="entry name" value="Memb_At2g17000_prd"/>
    <property type="match status" value="1"/>
</dbReference>
<keyword evidence="4 9" id="KW-0812">Transmembrane</keyword>
<dbReference type="OrthoDB" id="544685at2759"/>
<keyword evidence="11" id="KW-1185">Reference proteome</keyword>
<dbReference type="SUPFAM" id="SSF50182">
    <property type="entry name" value="Sm-like ribonucleoproteins"/>
    <property type="match status" value="1"/>
</dbReference>
<evidence type="ECO:0000256" key="7">
    <source>
        <dbReference type="PIRNR" id="PIRNR017209"/>
    </source>
</evidence>
<dbReference type="Pfam" id="PF00924">
    <property type="entry name" value="MS_channel_2nd"/>
    <property type="match status" value="1"/>
</dbReference>
<dbReference type="PANTHER" id="PTHR31618:SF26">
    <property type="entry name" value="MECHANOSENSITIVE ION CHANNEL PROTEIN"/>
    <property type="match status" value="1"/>
</dbReference>
<feature type="transmembrane region" description="Helical" evidence="9">
    <location>
        <begin position="168"/>
        <end position="191"/>
    </location>
</feature>
<dbReference type="RefSeq" id="XP_008791431.2">
    <property type="nucleotide sequence ID" value="XM_008793209.4"/>
</dbReference>
<dbReference type="AlphaFoldDB" id="A0A8B7C4E7"/>
<gene>
    <name evidence="12" type="primary">LOC103708329</name>
</gene>
<evidence type="ECO:0000256" key="8">
    <source>
        <dbReference type="SAM" id="MobiDB-lite"/>
    </source>
</evidence>
<dbReference type="GO" id="GO:0008381">
    <property type="term" value="F:mechanosensitive monoatomic ion channel activity"/>
    <property type="evidence" value="ECO:0007669"/>
    <property type="project" value="TreeGrafter"/>
</dbReference>
<dbReference type="InterPro" id="IPR023408">
    <property type="entry name" value="MscS_beta-dom_sf"/>
</dbReference>
<feature type="transmembrane region" description="Helical" evidence="9">
    <location>
        <begin position="527"/>
        <end position="550"/>
    </location>
</feature>
<dbReference type="KEGG" id="pda:103708329"/>
<organism evidence="11 12">
    <name type="scientific">Phoenix dactylifera</name>
    <name type="common">Date palm</name>
    <dbReference type="NCBI Taxonomy" id="42345"/>
    <lineage>
        <taxon>Eukaryota</taxon>
        <taxon>Viridiplantae</taxon>
        <taxon>Streptophyta</taxon>
        <taxon>Embryophyta</taxon>
        <taxon>Tracheophyta</taxon>
        <taxon>Spermatophyta</taxon>
        <taxon>Magnoliopsida</taxon>
        <taxon>Liliopsida</taxon>
        <taxon>Arecaceae</taxon>
        <taxon>Coryphoideae</taxon>
        <taxon>Phoeniceae</taxon>
        <taxon>Phoenix</taxon>
    </lineage>
</organism>
<feature type="compositionally biased region" description="Basic residues" evidence="8">
    <location>
        <begin position="316"/>
        <end position="325"/>
    </location>
</feature>
<dbReference type="Proteomes" id="UP000228380">
    <property type="component" value="Unplaced"/>
</dbReference>
<evidence type="ECO:0000313" key="12">
    <source>
        <dbReference type="RefSeq" id="XP_008791431.2"/>
    </source>
</evidence>
<protein>
    <recommendedName>
        <fullName evidence="7">Mechanosensitive ion channel protein</fullName>
    </recommendedName>
</protein>
<dbReference type="InterPro" id="IPR016688">
    <property type="entry name" value="MscS-like_plants/fungi"/>
</dbReference>
<feature type="compositionally biased region" description="Basic and acidic residues" evidence="8">
    <location>
        <begin position="306"/>
        <end position="315"/>
    </location>
</feature>
<keyword evidence="3" id="KW-0813">Transport</keyword>
<dbReference type="GO" id="GO:0050982">
    <property type="term" value="P:detection of mechanical stimulus"/>
    <property type="evidence" value="ECO:0007669"/>
    <property type="project" value="TreeGrafter"/>
</dbReference>
<comment type="subcellular location">
    <subcellularLocation>
        <location evidence="1">Membrane</location>
        <topology evidence="1">Multi-pass membrane protein</topology>
    </subcellularLocation>
</comment>
<dbReference type="PANTHER" id="PTHR31618">
    <property type="entry name" value="MECHANOSENSITIVE ION CHANNEL PROTEIN 5"/>
    <property type="match status" value="1"/>
</dbReference>
<feature type="compositionally biased region" description="Basic and acidic residues" evidence="8">
    <location>
        <begin position="77"/>
        <end position="92"/>
    </location>
</feature>
<dbReference type="InterPro" id="IPR006685">
    <property type="entry name" value="MscS_channel_2nd"/>
</dbReference>
<feature type="compositionally biased region" description="Polar residues" evidence="8">
    <location>
        <begin position="31"/>
        <end position="41"/>
    </location>
</feature>
<evidence type="ECO:0000256" key="1">
    <source>
        <dbReference type="ARBA" id="ARBA00004141"/>
    </source>
</evidence>
<proteinExistence type="inferred from homology"/>
<evidence type="ECO:0000256" key="3">
    <source>
        <dbReference type="ARBA" id="ARBA00022448"/>
    </source>
</evidence>
<feature type="transmembrane region" description="Helical" evidence="9">
    <location>
        <begin position="495"/>
        <end position="515"/>
    </location>
</feature>
<keyword evidence="5 9" id="KW-1133">Transmembrane helix</keyword>
<reference evidence="12" key="1">
    <citation type="submission" date="2025-08" db="UniProtKB">
        <authorList>
            <consortium name="RefSeq"/>
        </authorList>
    </citation>
    <scope>IDENTIFICATION</scope>
    <source>
        <tissue evidence="12">Young leaves</tissue>
    </source>
</reference>
<sequence>MQNLEKDQVVLIMQSPDLADPQPFSGEKPTPNHNSNPNSATAAAVPPSKPSRPTLNRLAVSKPKSRFVELNYPPLLKPEHQPLSEIPKRSDDTDSDSDDQEEDEEEEEEEQPISDKFLPKSGRWWFGWQALLEWSAFVAITACLVSSLTLPSLKLHTLWGLKQWKWCLMGLVVLCGRLVSGWLVWALVFVIERYFLLQEKVLYFVYGLRKSVRSCVWLALVVLSWYLVFDPKVDTSPILYRFSRALVAFLVAATIWLLKILLVKVLASSFHVATFFDRMKESVFHQYILESLSGPPLEEDNVDTTSRTKEEENEKKRKKKLKRRSPVAGMIMGRSKTMPARMGGSSRRIDMKKLRDLSRAAANGRSVRRLVSHIMKTGLSLSTLSRTVDRTVDRFGETDADSEITSEREARVSAERIFKNVAKPHHKYIEEEDLKRFLTREEVHTIFPLFEGALETGKIKKSAFRNWVVRAYRERKSLAHSLNDTKTAVQQLHKLASAVVSVIILMISLLVMGVATTKLLLVVTSQLLVAGFMFKNMVKIIFESIIFVFVMHPFDVGDRCVIDGVQMIVEEMNILTTVFLRYDNEKIYYPNAVLLSKPISNFYRSPDMGDMIEFSIDVSTPVETVTALRKSIQAYLESKPKYWHPKHSVLVKEIENVNKMKMALTVLHTMNHQNFPEKNNRRSELVFELKKIFESLGIKYHLLPQEIHLTQVVMADGRMPAQ</sequence>
<feature type="transmembrane region" description="Helical" evidence="9">
    <location>
        <begin position="212"/>
        <end position="229"/>
    </location>
</feature>
<dbReference type="Gene3D" id="2.30.30.60">
    <property type="match status" value="1"/>
</dbReference>
<evidence type="ECO:0000256" key="5">
    <source>
        <dbReference type="ARBA" id="ARBA00022989"/>
    </source>
</evidence>
<evidence type="ECO:0000259" key="10">
    <source>
        <dbReference type="Pfam" id="PF00924"/>
    </source>
</evidence>